<dbReference type="AlphaFoldDB" id="A0A0A9GYT6"/>
<organism evidence="1">
    <name type="scientific">Arundo donax</name>
    <name type="common">Giant reed</name>
    <name type="synonym">Donax arundinaceus</name>
    <dbReference type="NCBI Taxonomy" id="35708"/>
    <lineage>
        <taxon>Eukaryota</taxon>
        <taxon>Viridiplantae</taxon>
        <taxon>Streptophyta</taxon>
        <taxon>Embryophyta</taxon>
        <taxon>Tracheophyta</taxon>
        <taxon>Spermatophyta</taxon>
        <taxon>Magnoliopsida</taxon>
        <taxon>Liliopsida</taxon>
        <taxon>Poales</taxon>
        <taxon>Poaceae</taxon>
        <taxon>PACMAD clade</taxon>
        <taxon>Arundinoideae</taxon>
        <taxon>Arundineae</taxon>
        <taxon>Arundo</taxon>
    </lineage>
</organism>
<reference evidence="1" key="2">
    <citation type="journal article" date="2015" name="Data Brief">
        <title>Shoot transcriptome of the giant reed, Arundo donax.</title>
        <authorList>
            <person name="Barrero R.A."/>
            <person name="Guerrero F.D."/>
            <person name="Moolhuijzen P."/>
            <person name="Goolsby J.A."/>
            <person name="Tidwell J."/>
            <person name="Bellgard S.E."/>
            <person name="Bellgard M.I."/>
        </authorList>
    </citation>
    <scope>NUCLEOTIDE SEQUENCE</scope>
    <source>
        <tissue evidence="1">Shoot tissue taken approximately 20 cm above the soil surface</tissue>
    </source>
</reference>
<protein>
    <submittedName>
        <fullName evidence="1">Uncharacterized protein</fullName>
    </submittedName>
</protein>
<sequence>MAKVMAGTEFWMAEAKVGDVLSRPSR</sequence>
<name>A0A0A9GYT6_ARUDO</name>
<accession>A0A0A9GYT6</accession>
<reference evidence="1" key="1">
    <citation type="submission" date="2014-09" db="EMBL/GenBank/DDBJ databases">
        <authorList>
            <person name="Magalhaes I.L.F."/>
            <person name="Oliveira U."/>
            <person name="Santos F.R."/>
            <person name="Vidigal T.H.D.A."/>
            <person name="Brescovit A.D."/>
            <person name="Santos A.J."/>
        </authorList>
    </citation>
    <scope>NUCLEOTIDE SEQUENCE</scope>
    <source>
        <tissue evidence="1">Shoot tissue taken approximately 20 cm above the soil surface</tissue>
    </source>
</reference>
<proteinExistence type="predicted"/>
<evidence type="ECO:0000313" key="1">
    <source>
        <dbReference type="EMBL" id="JAE27761.1"/>
    </source>
</evidence>
<dbReference type="EMBL" id="GBRH01170135">
    <property type="protein sequence ID" value="JAE27761.1"/>
    <property type="molecule type" value="Transcribed_RNA"/>
</dbReference>